<evidence type="ECO:0000256" key="2">
    <source>
        <dbReference type="SAM" id="MobiDB-lite"/>
    </source>
</evidence>
<proteinExistence type="predicted"/>
<dbReference type="SUPFAM" id="SSF55909">
    <property type="entry name" value="Pentein"/>
    <property type="match status" value="1"/>
</dbReference>
<accession>A0ABP5RSQ4</accession>
<evidence type="ECO:0000313" key="4">
    <source>
        <dbReference type="Proteomes" id="UP001500305"/>
    </source>
</evidence>
<evidence type="ECO:0008006" key="5">
    <source>
        <dbReference type="Google" id="ProtNLM"/>
    </source>
</evidence>
<dbReference type="Gene3D" id="3.75.10.10">
    <property type="entry name" value="L-arginine/glycine Amidinotransferase, Chain A"/>
    <property type="match status" value="1"/>
</dbReference>
<keyword evidence="4" id="KW-1185">Reference proteome</keyword>
<feature type="region of interest" description="Disordered" evidence="2">
    <location>
        <begin position="128"/>
        <end position="177"/>
    </location>
</feature>
<feature type="compositionally biased region" description="Basic and acidic residues" evidence="2">
    <location>
        <begin position="128"/>
        <end position="140"/>
    </location>
</feature>
<dbReference type="PANTHER" id="PTHR31377">
    <property type="entry name" value="AGMATINE DEIMINASE-RELATED"/>
    <property type="match status" value="1"/>
</dbReference>
<organism evidence="3 4">
    <name type="scientific">Kitasatospora cystarginea</name>
    <dbReference type="NCBI Taxonomy" id="58350"/>
    <lineage>
        <taxon>Bacteria</taxon>
        <taxon>Bacillati</taxon>
        <taxon>Actinomycetota</taxon>
        <taxon>Actinomycetes</taxon>
        <taxon>Kitasatosporales</taxon>
        <taxon>Streptomycetaceae</taxon>
        <taxon>Kitasatospora</taxon>
    </lineage>
</organism>
<comment type="caution">
    <text evidence="3">The sequence shown here is derived from an EMBL/GenBank/DDBJ whole genome shotgun (WGS) entry which is preliminary data.</text>
</comment>
<name>A0ABP5RSQ4_9ACTN</name>
<dbReference type="InterPro" id="IPR007466">
    <property type="entry name" value="Peptidyl-Arg-deiminase_porph"/>
</dbReference>
<dbReference type="Proteomes" id="UP001500305">
    <property type="component" value="Unassembled WGS sequence"/>
</dbReference>
<protein>
    <recommendedName>
        <fullName evidence="5">Agmatine deiminase</fullName>
    </recommendedName>
</protein>
<gene>
    <name evidence="3" type="ORF">GCM10010430_70030</name>
</gene>
<sequence length="177" mass="19280">MVQRPATALAAAVLGRYGIERVRMSVVAEGGSFETDGQGTLLVTESSVVNQRRNPGKSRDEIEAELKKALGVTKVIWFAGVRDQDMTDAHVDCLVRFAAPGVVLLDQPFSGAPADVWSRSAAQAREVLKSATDAHGRGERMPYLASDRASLSVRPSVRTPRRLLRSSHERSRRRNAG</sequence>
<reference evidence="4" key="1">
    <citation type="journal article" date="2019" name="Int. J. Syst. Evol. Microbiol.">
        <title>The Global Catalogue of Microorganisms (GCM) 10K type strain sequencing project: providing services to taxonomists for standard genome sequencing and annotation.</title>
        <authorList>
            <consortium name="The Broad Institute Genomics Platform"/>
            <consortium name="The Broad Institute Genome Sequencing Center for Infectious Disease"/>
            <person name="Wu L."/>
            <person name="Ma J."/>
        </authorList>
    </citation>
    <scope>NUCLEOTIDE SEQUENCE [LARGE SCALE GENOMIC DNA]</scope>
    <source>
        <strain evidence="4">JCM 7356</strain>
    </source>
</reference>
<evidence type="ECO:0000256" key="1">
    <source>
        <dbReference type="ARBA" id="ARBA00022801"/>
    </source>
</evidence>
<dbReference type="EMBL" id="BAAATR010000048">
    <property type="protein sequence ID" value="GAA2274046.1"/>
    <property type="molecule type" value="Genomic_DNA"/>
</dbReference>
<keyword evidence="1" id="KW-0378">Hydrolase</keyword>
<dbReference type="Pfam" id="PF04371">
    <property type="entry name" value="PAD_porph"/>
    <property type="match status" value="1"/>
</dbReference>
<feature type="compositionally biased region" description="Basic residues" evidence="2">
    <location>
        <begin position="159"/>
        <end position="177"/>
    </location>
</feature>
<dbReference type="PANTHER" id="PTHR31377:SF0">
    <property type="entry name" value="AGMATINE DEIMINASE-RELATED"/>
    <property type="match status" value="1"/>
</dbReference>
<evidence type="ECO:0000313" key="3">
    <source>
        <dbReference type="EMBL" id="GAA2274046.1"/>
    </source>
</evidence>